<evidence type="ECO:0000313" key="2">
    <source>
        <dbReference type="EMBL" id="MDY5168696.1"/>
    </source>
</evidence>
<organism evidence="2 3">
    <name type="scientific">Dielma fastidiosa</name>
    <dbReference type="NCBI Taxonomy" id="1034346"/>
    <lineage>
        <taxon>Bacteria</taxon>
        <taxon>Bacillati</taxon>
        <taxon>Bacillota</taxon>
        <taxon>Erysipelotrichia</taxon>
        <taxon>Erysipelotrichales</taxon>
        <taxon>Erysipelotrichaceae</taxon>
        <taxon>Dielma</taxon>
    </lineage>
</organism>
<dbReference type="Proteomes" id="UP001276902">
    <property type="component" value="Unassembled WGS sequence"/>
</dbReference>
<dbReference type="EMBL" id="JALDAW010000016">
    <property type="protein sequence ID" value="MDY5168696.1"/>
    <property type="molecule type" value="Genomic_DNA"/>
</dbReference>
<dbReference type="GO" id="GO:0010181">
    <property type="term" value="F:FMN binding"/>
    <property type="evidence" value="ECO:0007669"/>
    <property type="project" value="InterPro"/>
</dbReference>
<dbReference type="SMART" id="SM00900">
    <property type="entry name" value="FMN_bind"/>
    <property type="match status" value="1"/>
</dbReference>
<dbReference type="Gene3D" id="3.90.1010.20">
    <property type="match status" value="1"/>
</dbReference>
<reference evidence="2" key="1">
    <citation type="submission" date="2022-03" db="EMBL/GenBank/DDBJ databases">
        <title>First case of bacteraemia caused by Dielma fastidiosa in a patient hospitalised with diverticulitis.</title>
        <authorList>
            <person name="Forman-Ankjaer B."/>
            <person name="Hvid-Jensen F."/>
            <person name="Kobel C.M."/>
            <person name="Greve T."/>
        </authorList>
    </citation>
    <scope>NUCLEOTIDE SEQUENCE</scope>
    <source>
        <strain evidence="2">AUH_DF_2021</strain>
    </source>
</reference>
<dbReference type="AlphaFoldDB" id="A0AB35UPI0"/>
<feature type="domain" description="FMN-binding" evidence="1">
    <location>
        <begin position="1"/>
        <end position="65"/>
    </location>
</feature>
<evidence type="ECO:0000259" key="1">
    <source>
        <dbReference type="SMART" id="SM00900"/>
    </source>
</evidence>
<comment type="caution">
    <text evidence="2">The sequence shown here is derived from an EMBL/GenBank/DDBJ whole genome shotgun (WGS) entry which is preliminary data.</text>
</comment>
<evidence type="ECO:0000313" key="3">
    <source>
        <dbReference type="Proteomes" id="UP001276902"/>
    </source>
</evidence>
<gene>
    <name evidence="2" type="ORF">MQE39_11275</name>
</gene>
<dbReference type="GO" id="GO:0016020">
    <property type="term" value="C:membrane"/>
    <property type="evidence" value="ECO:0007669"/>
    <property type="project" value="InterPro"/>
</dbReference>
<dbReference type="InterPro" id="IPR007329">
    <property type="entry name" value="FMN-bd"/>
</dbReference>
<protein>
    <submittedName>
        <fullName evidence="2">FMN-binding protein</fullName>
    </submittedName>
</protein>
<sequence length="65" mass="6878">MNGDKIENVEILEHNETEGISDPAIETLPQAIVDNNGTDGVDTVSKATITSKAIIQAVNDALSKK</sequence>
<proteinExistence type="predicted"/>
<accession>A0AB35UPI0</accession>
<dbReference type="Pfam" id="PF04205">
    <property type="entry name" value="FMN_bind"/>
    <property type="match status" value="1"/>
</dbReference>
<name>A0AB35UPI0_9FIRM</name>